<dbReference type="NCBIfam" id="TIGR02351">
    <property type="entry name" value="thiH"/>
    <property type="match status" value="1"/>
</dbReference>
<evidence type="ECO:0000256" key="3">
    <source>
        <dbReference type="ARBA" id="ARBA00022691"/>
    </source>
</evidence>
<dbReference type="InterPro" id="IPR007197">
    <property type="entry name" value="rSAM"/>
</dbReference>
<organism evidence="8 9">
    <name type="scientific">Candidatus Pullilachnospira gallistercoris</name>
    <dbReference type="NCBI Taxonomy" id="2840911"/>
    <lineage>
        <taxon>Bacteria</taxon>
        <taxon>Bacillati</taxon>
        <taxon>Bacillota</taxon>
        <taxon>Clostridia</taxon>
        <taxon>Lachnospirales</taxon>
        <taxon>Lachnospiraceae</taxon>
        <taxon>Lachnospiraceae incertae sedis</taxon>
        <taxon>Candidatus Pullilachnospira</taxon>
    </lineage>
</organism>
<dbReference type="Pfam" id="PF06968">
    <property type="entry name" value="BATS"/>
    <property type="match status" value="1"/>
</dbReference>
<comment type="caution">
    <text evidence="8">The sequence shown here is derived from an EMBL/GenBank/DDBJ whole genome shotgun (WGS) entry which is preliminary data.</text>
</comment>
<evidence type="ECO:0000256" key="6">
    <source>
        <dbReference type="ARBA" id="ARBA00023014"/>
    </source>
</evidence>
<proteinExistence type="predicted"/>
<keyword evidence="2" id="KW-0004">4Fe-4S</keyword>
<dbReference type="GO" id="GO:0036355">
    <property type="term" value="F:2-iminoacetate synthase activity"/>
    <property type="evidence" value="ECO:0007669"/>
    <property type="project" value="UniProtKB-EC"/>
</dbReference>
<evidence type="ECO:0000256" key="1">
    <source>
        <dbReference type="ARBA" id="ARBA00001966"/>
    </source>
</evidence>
<dbReference type="InterPro" id="IPR010722">
    <property type="entry name" value="BATS_dom"/>
</dbReference>
<dbReference type="EMBL" id="DVHM01000098">
    <property type="protein sequence ID" value="HIR70824.1"/>
    <property type="molecule type" value="Genomic_DNA"/>
</dbReference>
<evidence type="ECO:0000256" key="5">
    <source>
        <dbReference type="ARBA" id="ARBA00023004"/>
    </source>
</evidence>
<feature type="domain" description="Biotin and thiamin synthesis-associated" evidence="7">
    <location>
        <begin position="297"/>
        <end position="409"/>
    </location>
</feature>
<evidence type="ECO:0000256" key="4">
    <source>
        <dbReference type="ARBA" id="ARBA00022723"/>
    </source>
</evidence>
<dbReference type="InterPro" id="IPR013785">
    <property type="entry name" value="Aldolase_TIM"/>
</dbReference>
<dbReference type="SFLD" id="SFLDF00301">
    <property type="entry name" value="2-iminoacetate_synthase_(ThiH)"/>
    <property type="match status" value="1"/>
</dbReference>
<dbReference type="AlphaFoldDB" id="A0A9D1E9E4"/>
<comment type="cofactor">
    <cofactor evidence="1">
        <name>[4Fe-4S] cluster</name>
        <dbReference type="ChEBI" id="CHEBI:49883"/>
    </cofactor>
</comment>
<evidence type="ECO:0000313" key="9">
    <source>
        <dbReference type="Proteomes" id="UP000823912"/>
    </source>
</evidence>
<dbReference type="EC" id="4.1.99.19" evidence="8"/>
<keyword evidence="3" id="KW-0949">S-adenosyl-L-methionine</keyword>
<evidence type="ECO:0000313" key="8">
    <source>
        <dbReference type="EMBL" id="HIR70824.1"/>
    </source>
</evidence>
<dbReference type="Proteomes" id="UP000823912">
    <property type="component" value="Unassembled WGS sequence"/>
</dbReference>
<keyword evidence="4" id="KW-0479">Metal-binding</keyword>
<dbReference type="GO" id="GO:0005506">
    <property type="term" value="F:iron ion binding"/>
    <property type="evidence" value="ECO:0007669"/>
    <property type="project" value="InterPro"/>
</dbReference>
<gene>
    <name evidence="8" type="primary">thiH</name>
    <name evidence="8" type="ORF">IAA55_06055</name>
</gene>
<dbReference type="SMART" id="SM00876">
    <property type="entry name" value="BATS"/>
    <property type="match status" value="1"/>
</dbReference>
<dbReference type="CDD" id="cd01335">
    <property type="entry name" value="Radical_SAM"/>
    <property type="match status" value="1"/>
</dbReference>
<dbReference type="InterPro" id="IPR034428">
    <property type="entry name" value="ThiH/NoCL/HydG-like"/>
</dbReference>
<dbReference type="InterPro" id="IPR012726">
    <property type="entry name" value="ThiH"/>
</dbReference>
<dbReference type="PANTHER" id="PTHR43583:SF1">
    <property type="entry name" value="2-IMINOACETATE SYNTHASE"/>
    <property type="match status" value="1"/>
</dbReference>
<accession>A0A9D1E9E4</accession>
<dbReference type="Pfam" id="PF04055">
    <property type="entry name" value="Radical_SAM"/>
    <property type="match status" value="1"/>
</dbReference>
<dbReference type="SFLD" id="SFLDG01060">
    <property type="entry name" value="BATS_domain_containing"/>
    <property type="match status" value="1"/>
</dbReference>
<reference evidence="8" key="1">
    <citation type="submission" date="2020-10" db="EMBL/GenBank/DDBJ databases">
        <authorList>
            <person name="Gilroy R."/>
        </authorList>
    </citation>
    <scope>NUCLEOTIDE SEQUENCE</scope>
    <source>
        <strain evidence="8">ChiSjej5B23-6657</strain>
    </source>
</reference>
<dbReference type="InterPro" id="IPR058240">
    <property type="entry name" value="rSAM_sf"/>
</dbReference>
<keyword evidence="5" id="KW-0408">Iron</keyword>
<keyword evidence="8" id="KW-0456">Lyase</keyword>
<keyword evidence="6" id="KW-0411">Iron-sulfur</keyword>
<evidence type="ECO:0000259" key="7">
    <source>
        <dbReference type="SMART" id="SM00876"/>
    </source>
</evidence>
<dbReference type="SFLD" id="SFLDS00029">
    <property type="entry name" value="Radical_SAM"/>
    <property type="match status" value="1"/>
</dbReference>
<evidence type="ECO:0000256" key="2">
    <source>
        <dbReference type="ARBA" id="ARBA00022485"/>
    </source>
</evidence>
<protein>
    <submittedName>
        <fullName evidence="8">2-iminoacetate synthase ThiH</fullName>
        <ecNumber evidence="8">4.1.99.19</ecNumber>
    </submittedName>
</protein>
<dbReference type="SFLD" id="SFLDG01081">
    <property type="entry name" value="cleavage_of_the_Ca-Cb_bond_in"/>
    <property type="match status" value="1"/>
</dbReference>
<dbReference type="GO" id="GO:0051539">
    <property type="term" value="F:4 iron, 4 sulfur cluster binding"/>
    <property type="evidence" value="ECO:0007669"/>
    <property type="project" value="UniProtKB-KW"/>
</dbReference>
<reference evidence="8" key="2">
    <citation type="journal article" date="2021" name="PeerJ">
        <title>Extensive microbial diversity within the chicken gut microbiome revealed by metagenomics and culture.</title>
        <authorList>
            <person name="Gilroy R."/>
            <person name="Ravi A."/>
            <person name="Getino M."/>
            <person name="Pursley I."/>
            <person name="Horton D.L."/>
            <person name="Alikhan N.F."/>
            <person name="Baker D."/>
            <person name="Gharbi K."/>
            <person name="Hall N."/>
            <person name="Watson M."/>
            <person name="Adriaenssens E.M."/>
            <person name="Foster-Nyarko E."/>
            <person name="Jarju S."/>
            <person name="Secka A."/>
            <person name="Antonio M."/>
            <person name="Oren A."/>
            <person name="Chaudhuri R.R."/>
            <person name="La Ragione R."/>
            <person name="Hildebrand F."/>
            <person name="Pallen M.J."/>
        </authorList>
    </citation>
    <scope>NUCLEOTIDE SEQUENCE</scope>
    <source>
        <strain evidence="8">ChiSjej5B23-6657</strain>
    </source>
</reference>
<dbReference type="SUPFAM" id="SSF102114">
    <property type="entry name" value="Radical SAM enzymes"/>
    <property type="match status" value="1"/>
</dbReference>
<sequence length="417" mass="48163">MENQFFVDSEYLTPEALERKHRLETDPSSRKSHMEYLPGMEQIESDVCRRVMEQMESYDCEKYTAKDVKAALEHEICSIEDFKALLSPAAEPFLEQMARRARLETSRHFGNTVYLFTPLYIANYCENYCVYCGFNCYNHIHRMKLSMEQIEHEMKIIADSGMEEILILTGESRAKSDVKYIGEACKLARKYFRNVGLEIYPVNTDEYRYLHECGADYVTVFQETYDTDKYETLHLMGHKRVWPYRFNAQERALRGGMRGVAFSALLGLSDFRKDALASALHVYYLQRKYPQAEMSLSCPRLRPIINNDKINPLDVHETQLCQILCAYRIFLPFVGITVSSRESARFRNGIVKIAATKISAGVSTGIGDHESKYSGKEAQGDQGDEQFEIDDDRSLEKMYQDISGEGLQPVLNDYLYV</sequence>
<dbReference type="PANTHER" id="PTHR43583">
    <property type="entry name" value="2-IMINOACETATE SYNTHASE"/>
    <property type="match status" value="1"/>
</dbReference>
<name>A0A9D1E9E4_9FIRM</name>
<dbReference type="Gene3D" id="3.20.20.70">
    <property type="entry name" value="Aldolase class I"/>
    <property type="match status" value="1"/>
</dbReference>